<proteinExistence type="predicted"/>
<keyword evidence="1" id="KW-0732">Signal</keyword>
<sequence length="472" mass="53503">MRKRGFLIGCICFTFVLLLAGCGEQTQTEDKKEPSENVEEATKEIPKAARTMEEMIEQKEGILIQEHMDKEIEMVTGWNIGDYNAFYEETFRPIMEKELRDYFKENTDLTKEEVYDYLIYQIGSGQYKEYYDQLTNYEHGFEMPELPDGANQTETANKKMNAVVLIDASGSMKAEVSGGSKMSLAKETIGKFMEQMPEDANISLLAYGHVGTGSDTDKTLSCGAVESVYPLQPYDAGSFSQALNSFNASGWTPLAGAIEKSYELLAPYNTEDYYNIVYIVSDGIETCGGDPVAAAKKLQENNIQAKVNIIGFDVDDEGQQQLKQVADAGGGIYATVRDKSELETQVLKKWRPTIGQLVWTNGVDLKDTTDAMQRMNDIYNPLYFASDRERNRIKNAAYFLNDEKLISDETEEYVLSLADENEDIRASDFKAIKEEKEKEMWSAHKEINDKVKAWREEWEEKLGKDAYNPLKQ</sequence>
<dbReference type="InterPro" id="IPR036465">
    <property type="entry name" value="vWFA_dom_sf"/>
</dbReference>
<dbReference type="Proteomes" id="UP000326671">
    <property type="component" value="Unassembled WGS sequence"/>
</dbReference>
<reference evidence="3 4" key="1">
    <citation type="submission" date="2019-09" db="EMBL/GenBank/DDBJ databases">
        <title>Whole genome sequences of isolates from the Mars Exploration Rovers.</title>
        <authorList>
            <person name="Seuylemezian A."/>
            <person name="Vaishampayan P."/>
        </authorList>
    </citation>
    <scope>NUCLEOTIDE SEQUENCE [LARGE SCALE GENOMIC DNA]</scope>
    <source>
        <strain evidence="3 4">MER_TA_151</strain>
    </source>
</reference>
<evidence type="ECO:0000313" key="3">
    <source>
        <dbReference type="EMBL" id="KAA9016012.1"/>
    </source>
</evidence>
<protein>
    <submittedName>
        <fullName evidence="3">VWA domain-containing protein</fullName>
    </submittedName>
</protein>
<evidence type="ECO:0000259" key="2">
    <source>
        <dbReference type="PROSITE" id="PS50234"/>
    </source>
</evidence>
<evidence type="ECO:0000256" key="1">
    <source>
        <dbReference type="SAM" id="SignalP"/>
    </source>
</evidence>
<feature type="signal peptide" evidence="1">
    <location>
        <begin position="1"/>
        <end position="20"/>
    </location>
</feature>
<dbReference type="PROSITE" id="PS51257">
    <property type="entry name" value="PROKAR_LIPOPROTEIN"/>
    <property type="match status" value="1"/>
</dbReference>
<gene>
    <name evidence="3" type="ORF">F4V44_22410</name>
</gene>
<dbReference type="EMBL" id="VYKL01000039">
    <property type="protein sequence ID" value="KAA9016012.1"/>
    <property type="molecule type" value="Genomic_DNA"/>
</dbReference>
<keyword evidence="4" id="KW-1185">Reference proteome</keyword>
<dbReference type="GO" id="GO:0005245">
    <property type="term" value="F:voltage-gated calcium channel activity"/>
    <property type="evidence" value="ECO:0007669"/>
    <property type="project" value="TreeGrafter"/>
</dbReference>
<dbReference type="InterPro" id="IPR051173">
    <property type="entry name" value="Ca_channel_alpha-2/delta"/>
</dbReference>
<feature type="domain" description="VWFA" evidence="2">
    <location>
        <begin position="161"/>
        <end position="350"/>
    </location>
</feature>
<name>A0A5J5H8T4_9BACI</name>
<evidence type="ECO:0000313" key="4">
    <source>
        <dbReference type="Proteomes" id="UP000326671"/>
    </source>
</evidence>
<dbReference type="AlphaFoldDB" id="A0A5J5H8T4"/>
<dbReference type="PROSITE" id="PS50234">
    <property type="entry name" value="VWFA"/>
    <property type="match status" value="1"/>
</dbReference>
<dbReference type="Pfam" id="PF00092">
    <property type="entry name" value="VWA"/>
    <property type="match status" value="1"/>
</dbReference>
<dbReference type="InterPro" id="IPR002035">
    <property type="entry name" value="VWF_A"/>
</dbReference>
<dbReference type="GO" id="GO:0005891">
    <property type="term" value="C:voltage-gated calcium channel complex"/>
    <property type="evidence" value="ECO:0007669"/>
    <property type="project" value="TreeGrafter"/>
</dbReference>
<dbReference type="OrthoDB" id="9783818at2"/>
<accession>A0A5J5H8T4</accession>
<feature type="chain" id="PRO_5039354974" evidence="1">
    <location>
        <begin position="21"/>
        <end position="472"/>
    </location>
</feature>
<dbReference type="PANTHER" id="PTHR10166:SF37">
    <property type="entry name" value="STOLID, ISOFORM H"/>
    <property type="match status" value="1"/>
</dbReference>
<comment type="caution">
    <text evidence="3">The sequence shown here is derived from an EMBL/GenBank/DDBJ whole genome shotgun (WGS) entry which is preliminary data.</text>
</comment>
<dbReference type="PANTHER" id="PTHR10166">
    <property type="entry name" value="VOLTAGE-DEPENDENT CALCIUM CHANNEL SUBUNIT ALPHA-2/DELTA-RELATED"/>
    <property type="match status" value="1"/>
</dbReference>
<organism evidence="3 4">
    <name type="scientific">Niallia endozanthoxylica</name>
    <dbReference type="NCBI Taxonomy" id="2036016"/>
    <lineage>
        <taxon>Bacteria</taxon>
        <taxon>Bacillati</taxon>
        <taxon>Bacillota</taxon>
        <taxon>Bacilli</taxon>
        <taxon>Bacillales</taxon>
        <taxon>Bacillaceae</taxon>
        <taxon>Niallia</taxon>
    </lineage>
</organism>
<dbReference type="SUPFAM" id="SSF53300">
    <property type="entry name" value="vWA-like"/>
    <property type="match status" value="1"/>
</dbReference>
<dbReference type="SMART" id="SM00327">
    <property type="entry name" value="VWA"/>
    <property type="match status" value="1"/>
</dbReference>
<dbReference type="RefSeq" id="WP_150442238.1">
    <property type="nucleotide sequence ID" value="NZ_VYKL01000039.1"/>
</dbReference>
<dbReference type="Gene3D" id="3.40.50.410">
    <property type="entry name" value="von Willebrand factor, type A domain"/>
    <property type="match status" value="1"/>
</dbReference>